<feature type="transmembrane region" description="Helical" evidence="1">
    <location>
        <begin position="337"/>
        <end position="355"/>
    </location>
</feature>
<protein>
    <submittedName>
        <fullName evidence="2">ABC-type transport system involved in multi-copper enzyme maturation, permease component</fullName>
    </submittedName>
</protein>
<dbReference type="Proteomes" id="UP000199158">
    <property type="component" value="Unassembled WGS sequence"/>
</dbReference>
<dbReference type="STRING" id="474960.SAMN05216180_2449"/>
<keyword evidence="3" id="KW-1185">Reference proteome</keyword>
<proteinExistence type="predicted"/>
<feature type="transmembrane region" description="Helical" evidence="1">
    <location>
        <begin position="265"/>
        <end position="290"/>
    </location>
</feature>
<reference evidence="2 3" key="1">
    <citation type="submission" date="2016-10" db="EMBL/GenBank/DDBJ databases">
        <authorList>
            <person name="de Groot N.N."/>
        </authorList>
    </citation>
    <scope>NUCLEOTIDE SEQUENCE [LARGE SCALE GENOMIC DNA]</scope>
    <source>
        <strain evidence="2 3">CGMCC 1.5070</strain>
    </source>
</reference>
<keyword evidence="1" id="KW-0472">Membrane</keyword>
<keyword evidence="1" id="KW-1133">Transmembrane helix</keyword>
<sequence length="759" mass="84984">MTTATSCSNQNKFRSMYLGALRRGAPLGIFYALLLFALFPLMYIITLATMRPMEDVFYPIHHLQGYAGVYNSVSMLSVPIICAIIPIVFGITIFSYLHNKNSTDVFHALPMKRQTLFTANYLAGITLIWIPLIVSFFVVAIAGAGSATILEWLYSPARIFTELLGWLVVVTAVFTITAVIAVQAGNSFDTVMFSLAFCGMYPVILFFAKTAAENLLLGFTGRWSTGLMNDTNLLALSPFTVMMYRVTAGAYSYEDMVSITASSRLAFYSWAIVIWAVITVALYFVANLLYVRRKSELAGRTTSSSALNCIVQYIVTFVFGIIFGLLLHSSFNSRTMFWVGAFIGGCIAFAVFEAIAARGFKTFPKAFVHMAISVGLTVGYVAVFLTGGLGYETRIPAADKIESVSINYNGRYGYRYLYDKNGMIKYTTDEYYSSNTKDSVKLTSPEAIELVRKMHAELVNELKARDGIDNDWYSQTNIRPQIAYHLKDGKTVTRLYTECPTDTAIMLSGLEDLEEFKRQTNPSFLLKAGQLKGIDIMNRLGLGNAFENLTDEQQKQLLDALQNDTLNEQIKDILNQTYDAVGYIHLIADESKIKEMTEIPSNSTILITEQHTNTIAWLKSNSFYKAMEIDKSKLSKVGISTQNSKYMGMNSETIYFYANPVNQMMDGDEVFSNEYSDDTWFVVDDDRAVVEQLYELARNNGSISNNDYQLYFQYGDSKNALLLYLPENKMPQELANRYKNGMGDDLNTAGTIVPYASKG</sequence>
<evidence type="ECO:0000313" key="2">
    <source>
        <dbReference type="EMBL" id="SEN00857.1"/>
    </source>
</evidence>
<dbReference type="RefSeq" id="WP_092755560.1">
    <property type="nucleotide sequence ID" value="NZ_FOCG01000002.1"/>
</dbReference>
<name>A0A1H8D2X1_9FIRM</name>
<evidence type="ECO:0000313" key="3">
    <source>
        <dbReference type="Proteomes" id="UP000199158"/>
    </source>
</evidence>
<feature type="transmembrane region" description="Helical" evidence="1">
    <location>
        <begin position="310"/>
        <end position="331"/>
    </location>
</feature>
<gene>
    <name evidence="2" type="ORF">SAMN05216180_2449</name>
</gene>
<keyword evidence="1" id="KW-0812">Transmembrane</keyword>
<evidence type="ECO:0000256" key="1">
    <source>
        <dbReference type="SAM" id="Phobius"/>
    </source>
</evidence>
<organism evidence="2 3">
    <name type="scientific">Hydrogenoanaerobacterium saccharovorans</name>
    <dbReference type="NCBI Taxonomy" id="474960"/>
    <lineage>
        <taxon>Bacteria</taxon>
        <taxon>Bacillati</taxon>
        <taxon>Bacillota</taxon>
        <taxon>Clostridia</taxon>
        <taxon>Eubacteriales</taxon>
        <taxon>Oscillospiraceae</taxon>
        <taxon>Hydrogenoanaerobacterium</taxon>
    </lineage>
</organism>
<feature type="transmembrane region" description="Helical" evidence="1">
    <location>
        <begin position="28"/>
        <end position="48"/>
    </location>
</feature>
<feature type="transmembrane region" description="Helical" evidence="1">
    <location>
        <begin position="163"/>
        <end position="185"/>
    </location>
</feature>
<feature type="transmembrane region" description="Helical" evidence="1">
    <location>
        <begin position="191"/>
        <end position="212"/>
    </location>
</feature>
<accession>A0A1H8D2X1</accession>
<dbReference type="OrthoDB" id="1860578at2"/>
<dbReference type="EMBL" id="FOCG01000002">
    <property type="protein sequence ID" value="SEN00857.1"/>
    <property type="molecule type" value="Genomic_DNA"/>
</dbReference>
<feature type="transmembrane region" description="Helical" evidence="1">
    <location>
        <begin position="367"/>
        <end position="391"/>
    </location>
</feature>
<dbReference type="AlphaFoldDB" id="A0A1H8D2X1"/>
<feature type="transmembrane region" description="Helical" evidence="1">
    <location>
        <begin position="69"/>
        <end position="97"/>
    </location>
</feature>
<feature type="transmembrane region" description="Helical" evidence="1">
    <location>
        <begin position="117"/>
        <end position="142"/>
    </location>
</feature>